<keyword evidence="3" id="KW-1185">Reference proteome</keyword>
<gene>
    <name evidence="2" type="ORF">GCM10010357_34940</name>
</gene>
<reference evidence="2 3" key="1">
    <citation type="journal article" date="2019" name="Int. J. Syst. Evol. Microbiol.">
        <title>The Global Catalogue of Microorganisms (GCM) 10K type strain sequencing project: providing services to taxonomists for standard genome sequencing and annotation.</title>
        <authorList>
            <consortium name="The Broad Institute Genomics Platform"/>
            <consortium name="The Broad Institute Genome Sequencing Center for Infectious Disease"/>
            <person name="Wu L."/>
            <person name="Ma J."/>
        </authorList>
    </citation>
    <scope>NUCLEOTIDE SEQUENCE [LARGE SCALE GENOMIC DNA]</scope>
    <source>
        <strain evidence="2 3">JCM 4788</strain>
    </source>
</reference>
<dbReference type="RefSeq" id="WP_344025206.1">
    <property type="nucleotide sequence ID" value="NZ_BAAABX010000041.1"/>
</dbReference>
<sequence>MSPFGWRKSTYSDGMKDCVEVADNIPGCVPIRDSKRRPHVITAQPGSWAAFVAALRTGAL</sequence>
<organism evidence="2 3">
    <name type="scientific">Streptomyces luteireticuli</name>
    <dbReference type="NCBI Taxonomy" id="173858"/>
    <lineage>
        <taxon>Bacteria</taxon>
        <taxon>Bacillati</taxon>
        <taxon>Actinomycetota</taxon>
        <taxon>Actinomycetes</taxon>
        <taxon>Kitasatosporales</taxon>
        <taxon>Streptomycetaceae</taxon>
        <taxon>Streptomyces</taxon>
    </lineage>
</organism>
<evidence type="ECO:0000313" key="2">
    <source>
        <dbReference type="EMBL" id="GAA0410902.1"/>
    </source>
</evidence>
<accession>A0ABN0YUJ7</accession>
<dbReference type="Pfam" id="PF04149">
    <property type="entry name" value="DUF397"/>
    <property type="match status" value="1"/>
</dbReference>
<comment type="caution">
    <text evidence="2">The sequence shown here is derived from an EMBL/GenBank/DDBJ whole genome shotgun (WGS) entry which is preliminary data.</text>
</comment>
<evidence type="ECO:0000313" key="3">
    <source>
        <dbReference type="Proteomes" id="UP001500879"/>
    </source>
</evidence>
<feature type="domain" description="DUF397" evidence="1">
    <location>
        <begin position="5"/>
        <end position="56"/>
    </location>
</feature>
<dbReference type="Proteomes" id="UP001500879">
    <property type="component" value="Unassembled WGS sequence"/>
</dbReference>
<name>A0ABN0YUJ7_9ACTN</name>
<evidence type="ECO:0000259" key="1">
    <source>
        <dbReference type="Pfam" id="PF04149"/>
    </source>
</evidence>
<dbReference type="InterPro" id="IPR007278">
    <property type="entry name" value="DUF397"/>
</dbReference>
<dbReference type="EMBL" id="BAAABX010000041">
    <property type="protein sequence ID" value="GAA0410902.1"/>
    <property type="molecule type" value="Genomic_DNA"/>
</dbReference>
<protein>
    <recommendedName>
        <fullName evidence="1">DUF397 domain-containing protein</fullName>
    </recommendedName>
</protein>
<proteinExistence type="predicted"/>